<feature type="transmembrane region" description="Helical" evidence="5">
    <location>
        <begin position="271"/>
        <end position="296"/>
    </location>
</feature>
<dbReference type="Gene3D" id="1.10.630.10">
    <property type="entry name" value="Cytochrome P450"/>
    <property type="match status" value="1"/>
</dbReference>
<evidence type="ECO:0000256" key="5">
    <source>
        <dbReference type="SAM" id="Phobius"/>
    </source>
</evidence>
<keyword evidence="5" id="KW-0472">Membrane</keyword>
<name>A0ABR0SW60_9HYPO</name>
<protein>
    <submittedName>
        <fullName evidence="6">Cytochrome P450 monooxygenase claM-like protein</fullName>
    </submittedName>
</protein>
<dbReference type="EMBL" id="JAVFKD010000004">
    <property type="protein sequence ID" value="KAK5996005.1"/>
    <property type="molecule type" value="Genomic_DNA"/>
</dbReference>
<dbReference type="PRINTS" id="PR00463">
    <property type="entry name" value="EP450I"/>
</dbReference>
<dbReference type="InterPro" id="IPR036396">
    <property type="entry name" value="Cyt_P450_sf"/>
</dbReference>
<feature type="transmembrane region" description="Helical" evidence="5">
    <location>
        <begin position="12"/>
        <end position="31"/>
    </location>
</feature>
<dbReference type="SUPFAM" id="SSF48264">
    <property type="entry name" value="Cytochrome P450"/>
    <property type="match status" value="1"/>
</dbReference>
<evidence type="ECO:0000256" key="4">
    <source>
        <dbReference type="ARBA" id="ARBA00023004"/>
    </source>
</evidence>
<organism evidence="6 7">
    <name type="scientific">Cladobotryum mycophilum</name>
    <dbReference type="NCBI Taxonomy" id="491253"/>
    <lineage>
        <taxon>Eukaryota</taxon>
        <taxon>Fungi</taxon>
        <taxon>Dikarya</taxon>
        <taxon>Ascomycota</taxon>
        <taxon>Pezizomycotina</taxon>
        <taxon>Sordariomycetes</taxon>
        <taxon>Hypocreomycetidae</taxon>
        <taxon>Hypocreales</taxon>
        <taxon>Hypocreaceae</taxon>
        <taxon>Cladobotryum</taxon>
    </lineage>
</organism>
<comment type="similarity">
    <text evidence="1">Belongs to the cytochrome P450 family.</text>
</comment>
<proteinExistence type="inferred from homology"/>
<dbReference type="InterPro" id="IPR001128">
    <property type="entry name" value="Cyt_P450"/>
</dbReference>
<evidence type="ECO:0000313" key="6">
    <source>
        <dbReference type="EMBL" id="KAK5996005.1"/>
    </source>
</evidence>
<sequence>MVSIVGTLTSPQNWPASTLVLVVTTIIILFARGLKRSALPPGASWTEKGWPVLGSLKFFTARGDFFREGKNKSSNGHFNFYYGTYPIVALSGLEARQAFYSARGLNLNAGFRALFASGPDIDQIAGRNLSQYFSTLFKRFTTKEHLSRVIPYYFRDLEDDLLSFDVSTVMDPFEKLYPIVYKMTHRTTGSHDVANNPKLVKETLDLFIKIDGSSAIEILFPSLPTPFKLRKLWSGARMHRILSGIVADRKKTGRTEDDAMQMLMDSGDNDLTISAFILGALFAGLINTGIQVAWILCYLAQDPYWYDKAQTEVDGVVAKYRATVDEDPKNILSRLTLEQWESEFPILYAGLLDSIRLNLPGASMRQNTSGKDIPVGNTGVVIPKDAFAVYPLEDAHMNENLYQNPSKWNPGRYLNDRDEGKQEPMGYIGWGAGLHPCLGMRMAKLEITITSALFISNFDFKRCDKKGNPTSTPLPDFDMNALQASRPLGQVFLKCDRRF</sequence>
<keyword evidence="3" id="KW-0479">Metal-binding</keyword>
<evidence type="ECO:0000313" key="7">
    <source>
        <dbReference type="Proteomes" id="UP001338125"/>
    </source>
</evidence>
<keyword evidence="2" id="KW-0349">Heme</keyword>
<comment type="caution">
    <text evidence="6">The sequence shown here is derived from an EMBL/GenBank/DDBJ whole genome shotgun (WGS) entry which is preliminary data.</text>
</comment>
<dbReference type="PANTHER" id="PTHR24304">
    <property type="entry name" value="CYTOCHROME P450 FAMILY 7"/>
    <property type="match status" value="1"/>
</dbReference>
<gene>
    <name evidence="6" type="ORF">PT974_04428</name>
</gene>
<dbReference type="InterPro" id="IPR050529">
    <property type="entry name" value="CYP450_sterol_14alpha_dmase"/>
</dbReference>
<evidence type="ECO:0000256" key="3">
    <source>
        <dbReference type="ARBA" id="ARBA00022723"/>
    </source>
</evidence>
<keyword evidence="7" id="KW-1185">Reference proteome</keyword>
<reference evidence="6 7" key="1">
    <citation type="submission" date="2024-01" db="EMBL/GenBank/DDBJ databases">
        <title>Complete genome of Cladobotryum mycophilum ATHUM6906.</title>
        <authorList>
            <person name="Christinaki A.C."/>
            <person name="Myridakis A.I."/>
            <person name="Kouvelis V.N."/>
        </authorList>
    </citation>
    <scope>NUCLEOTIDE SEQUENCE [LARGE SCALE GENOMIC DNA]</scope>
    <source>
        <strain evidence="6 7">ATHUM6906</strain>
    </source>
</reference>
<keyword evidence="5" id="KW-0812">Transmembrane</keyword>
<evidence type="ECO:0000256" key="1">
    <source>
        <dbReference type="ARBA" id="ARBA00010617"/>
    </source>
</evidence>
<keyword evidence="4" id="KW-0408">Iron</keyword>
<keyword evidence="5" id="KW-1133">Transmembrane helix</keyword>
<dbReference type="PANTHER" id="PTHR24304:SF2">
    <property type="entry name" value="24-HYDROXYCHOLESTEROL 7-ALPHA-HYDROXYLASE"/>
    <property type="match status" value="1"/>
</dbReference>
<evidence type="ECO:0000256" key="2">
    <source>
        <dbReference type="ARBA" id="ARBA00022617"/>
    </source>
</evidence>
<accession>A0ABR0SW60</accession>
<dbReference type="Pfam" id="PF00067">
    <property type="entry name" value="p450"/>
    <property type="match status" value="1"/>
</dbReference>
<dbReference type="Proteomes" id="UP001338125">
    <property type="component" value="Unassembled WGS sequence"/>
</dbReference>
<dbReference type="InterPro" id="IPR002401">
    <property type="entry name" value="Cyt_P450_E_grp-I"/>
</dbReference>